<sequence length="229" mass="25878">MNEAHVLEFMELRVVKRLIGQVTSVVELAFPGVADRFRHSVDWHYKRYGIRPMFGLFWNFCINGILLGQKRIHCRPHSDSKNIVGVCALVIYQLPGSRFDNTRKSWIVLWEAGVAIQLPPWVIFAYPSSLLYHFNIDVDDFKFVTMVDGETPTPENSLPLEQGGDEGRGSIVFFNQASMYAALESGWDTLYDAREAGHSGTSDYGRTVAGSFESYGRFIDAREGRSPST</sequence>
<dbReference type="OrthoDB" id="3266461at2759"/>
<dbReference type="AlphaFoldDB" id="A0A8S0XTP5"/>
<comment type="caution">
    <text evidence="1">The sequence shown here is derived from an EMBL/GenBank/DDBJ whole genome shotgun (WGS) entry which is preliminary data.</text>
</comment>
<name>A0A8S0XTP5_CYCAE</name>
<proteinExistence type="predicted"/>
<evidence type="ECO:0000313" key="1">
    <source>
        <dbReference type="EMBL" id="CAA7271224.1"/>
    </source>
</evidence>
<protein>
    <submittedName>
        <fullName evidence="1">Uncharacterized protein</fullName>
    </submittedName>
</protein>
<dbReference type="EMBL" id="CACVBS010000101">
    <property type="protein sequence ID" value="CAA7271224.1"/>
    <property type="molecule type" value="Genomic_DNA"/>
</dbReference>
<organism evidence="1 2">
    <name type="scientific">Cyclocybe aegerita</name>
    <name type="common">Black poplar mushroom</name>
    <name type="synonym">Agrocybe aegerita</name>
    <dbReference type="NCBI Taxonomy" id="1973307"/>
    <lineage>
        <taxon>Eukaryota</taxon>
        <taxon>Fungi</taxon>
        <taxon>Dikarya</taxon>
        <taxon>Basidiomycota</taxon>
        <taxon>Agaricomycotina</taxon>
        <taxon>Agaricomycetes</taxon>
        <taxon>Agaricomycetidae</taxon>
        <taxon>Agaricales</taxon>
        <taxon>Agaricineae</taxon>
        <taxon>Bolbitiaceae</taxon>
        <taxon>Cyclocybe</taxon>
    </lineage>
</organism>
<gene>
    <name evidence="1" type="ORF">AAE3_LOCUS13240</name>
</gene>
<evidence type="ECO:0000313" key="2">
    <source>
        <dbReference type="Proteomes" id="UP000467700"/>
    </source>
</evidence>
<reference evidence="1 2" key="1">
    <citation type="submission" date="2020-01" db="EMBL/GenBank/DDBJ databases">
        <authorList>
            <person name="Gupta K D."/>
        </authorList>
    </citation>
    <scope>NUCLEOTIDE SEQUENCE [LARGE SCALE GENOMIC DNA]</scope>
</reference>
<dbReference type="Proteomes" id="UP000467700">
    <property type="component" value="Unassembled WGS sequence"/>
</dbReference>
<keyword evidence="2" id="KW-1185">Reference proteome</keyword>
<accession>A0A8S0XTP5</accession>